<feature type="transmembrane region" description="Helical" evidence="7">
    <location>
        <begin position="401"/>
        <end position="419"/>
    </location>
</feature>
<dbReference type="Pfam" id="PF06609">
    <property type="entry name" value="TRI12"/>
    <property type="match status" value="1"/>
</dbReference>
<feature type="compositionally biased region" description="Polar residues" evidence="6">
    <location>
        <begin position="1"/>
        <end position="24"/>
    </location>
</feature>
<evidence type="ECO:0000313" key="10">
    <source>
        <dbReference type="Proteomes" id="UP000077002"/>
    </source>
</evidence>
<keyword evidence="3 7" id="KW-0812">Transmembrane</keyword>
<feature type="transmembrane region" description="Helical" evidence="7">
    <location>
        <begin position="334"/>
        <end position="355"/>
    </location>
</feature>
<evidence type="ECO:0000256" key="1">
    <source>
        <dbReference type="ARBA" id="ARBA00004141"/>
    </source>
</evidence>
<keyword evidence="10" id="KW-1185">Reference proteome</keyword>
<evidence type="ECO:0000313" key="9">
    <source>
        <dbReference type="EMBL" id="OAG35199.1"/>
    </source>
</evidence>
<feature type="transmembrane region" description="Helical" evidence="7">
    <location>
        <begin position="101"/>
        <end position="118"/>
    </location>
</feature>
<comment type="subcellular location">
    <subcellularLocation>
        <location evidence="1">Membrane</location>
        <topology evidence="1">Multi-pass membrane protein</topology>
    </subcellularLocation>
</comment>
<evidence type="ECO:0000256" key="2">
    <source>
        <dbReference type="ARBA" id="ARBA00022448"/>
    </source>
</evidence>
<evidence type="ECO:0000259" key="8">
    <source>
        <dbReference type="PROSITE" id="PS50850"/>
    </source>
</evidence>
<evidence type="ECO:0000256" key="7">
    <source>
        <dbReference type="SAM" id="Phobius"/>
    </source>
</evidence>
<feature type="transmembrane region" description="Helical" evidence="7">
    <location>
        <begin position="425"/>
        <end position="446"/>
    </location>
</feature>
<dbReference type="Proteomes" id="UP000077002">
    <property type="component" value="Unassembled WGS sequence"/>
</dbReference>
<gene>
    <name evidence="9" type="ORF">AYO21_10597</name>
</gene>
<feature type="domain" description="Major facilitator superfamily (MFS) profile" evidence="8">
    <location>
        <begin position="65"/>
        <end position="578"/>
    </location>
</feature>
<feature type="transmembrane region" description="Helical" evidence="7">
    <location>
        <begin position="226"/>
        <end position="245"/>
    </location>
</feature>
<dbReference type="GO" id="GO:0005886">
    <property type="term" value="C:plasma membrane"/>
    <property type="evidence" value="ECO:0007669"/>
    <property type="project" value="TreeGrafter"/>
</dbReference>
<organism evidence="9 10">
    <name type="scientific">Fonsecaea monophora</name>
    <dbReference type="NCBI Taxonomy" id="254056"/>
    <lineage>
        <taxon>Eukaryota</taxon>
        <taxon>Fungi</taxon>
        <taxon>Dikarya</taxon>
        <taxon>Ascomycota</taxon>
        <taxon>Pezizomycotina</taxon>
        <taxon>Eurotiomycetes</taxon>
        <taxon>Chaetothyriomycetidae</taxon>
        <taxon>Chaetothyriales</taxon>
        <taxon>Herpotrichiellaceae</taxon>
        <taxon>Fonsecaea</taxon>
    </lineage>
</organism>
<dbReference type="PANTHER" id="PTHR23501">
    <property type="entry name" value="MAJOR FACILITATOR SUPERFAMILY"/>
    <property type="match status" value="1"/>
</dbReference>
<feature type="region of interest" description="Disordered" evidence="6">
    <location>
        <begin position="1"/>
        <end position="26"/>
    </location>
</feature>
<evidence type="ECO:0000256" key="5">
    <source>
        <dbReference type="ARBA" id="ARBA00023136"/>
    </source>
</evidence>
<dbReference type="EMBL" id="LVKK01000125">
    <property type="protein sequence ID" value="OAG35199.1"/>
    <property type="molecule type" value="Genomic_DNA"/>
</dbReference>
<dbReference type="GeneID" id="34605712"/>
<dbReference type="Gene3D" id="1.20.1250.20">
    <property type="entry name" value="MFS general substrate transporter like domains"/>
    <property type="match status" value="1"/>
</dbReference>
<proteinExistence type="predicted"/>
<sequence>MHENTEANIDSIQKSWDTPDGSTQAHDEFPKQHAVHHTGIAALADIGNEDPENTEFRWTLPVFTNLFALYITWFVATFGNSAYASSLAYVARRFPESASQVGWVSTGPYVVATVLMVPVGEVSDLIGRKLFVMICLALSTVGALVAGRADSFGMIIGGQTLQGFGLVLCYLPGPLTQEMVPKIVRPIVAGTGGCIVGVGYIMSPIIEGVFIKKGYGGELEGWRTGYYTSAGMYVLALVCVLLLYHPARRPNPTHSTKWQRLMKIDWFGLLLLAGGLAMFLVGLSAGGITRPWTSASIISLLVIGGLCLVGLFIWNWKGTSEGMFPHCLFEHRNFGITLVVRAVGSFAQIGCQAYLPQLVVLLFTSDGVLQAVWQLPFSVSLIFGSAGAAAGLRLTREGRWIAVLSMLFLILGGGLLILIKPDVSFAAWFFAAAVTGFGIGCESQVLNIIAGLCTPDHLIATAIMVASLSGTFGGSIAITVFGQIYQSSLKDMLPKAISTAVTKDGFPQDNLPALFEAYATSNQTLIAQVPGMTPQILGTLNDAVLDASAKSYHNVWYTLIAFAAITTVIAWFLKSTKDQLTRAVTAPVGERVLGLEMDAERRARRPVERMCANEDGGGMYYERKVCTA</sequence>
<dbReference type="InterPro" id="IPR020846">
    <property type="entry name" value="MFS_dom"/>
</dbReference>
<evidence type="ECO:0000256" key="6">
    <source>
        <dbReference type="SAM" id="MobiDB-lite"/>
    </source>
</evidence>
<dbReference type="PROSITE" id="PS50850">
    <property type="entry name" value="MFS"/>
    <property type="match status" value="1"/>
</dbReference>
<evidence type="ECO:0000256" key="3">
    <source>
        <dbReference type="ARBA" id="ARBA00022692"/>
    </source>
</evidence>
<feature type="transmembrane region" description="Helical" evidence="7">
    <location>
        <begin position="152"/>
        <end position="171"/>
    </location>
</feature>
<name>A0A177EW75_9EURO</name>
<dbReference type="SUPFAM" id="SSF103473">
    <property type="entry name" value="MFS general substrate transporter"/>
    <property type="match status" value="1"/>
</dbReference>
<reference evidence="9 10" key="1">
    <citation type="submission" date="2016-03" db="EMBL/GenBank/DDBJ databases">
        <title>Draft genome sequence of the Fonsecaea monophora CBS 269.37.</title>
        <authorList>
            <person name="Bombassaro A."/>
            <person name="Vinicius W.A."/>
            <person name="De Hoog S."/>
            <person name="Sun J."/>
            <person name="Souza E.M."/>
            <person name="Raittz R.T."/>
            <person name="Costa F."/>
            <person name="Leao A.C."/>
            <person name="Tadra-Sfeir M.Z."/>
            <person name="Baura V."/>
            <person name="Balsanelli E."/>
            <person name="Pedrosa F.O."/>
            <person name="Moreno L.F."/>
            <person name="Steffens M.B."/>
            <person name="Xi L."/>
            <person name="Bocca A.L."/>
            <person name="Felipe M.S."/>
            <person name="Teixeira M."/>
            <person name="Telles Filho F.Q."/>
            <person name="Azevedo C.M."/>
            <person name="Gomes R."/>
            <person name="Vicente V.A."/>
        </authorList>
    </citation>
    <scope>NUCLEOTIDE SEQUENCE [LARGE SCALE GENOMIC DNA]</scope>
    <source>
        <strain evidence="9 10">CBS 269.37</strain>
    </source>
</reference>
<dbReference type="InterPro" id="IPR036259">
    <property type="entry name" value="MFS_trans_sf"/>
</dbReference>
<keyword evidence="2" id="KW-0813">Transport</keyword>
<feature type="transmembrane region" description="Helical" evidence="7">
    <location>
        <begin position="183"/>
        <end position="206"/>
    </location>
</feature>
<feature type="transmembrane region" description="Helical" evidence="7">
    <location>
        <begin position="555"/>
        <end position="573"/>
    </location>
</feature>
<dbReference type="AlphaFoldDB" id="A0A177EW75"/>
<feature type="transmembrane region" description="Helical" evidence="7">
    <location>
        <begin position="67"/>
        <end position="89"/>
    </location>
</feature>
<dbReference type="OrthoDB" id="2587356at2759"/>
<feature type="transmembrane region" description="Helical" evidence="7">
    <location>
        <begin position="294"/>
        <end position="314"/>
    </location>
</feature>
<feature type="transmembrane region" description="Helical" evidence="7">
    <location>
        <begin position="458"/>
        <end position="485"/>
    </location>
</feature>
<dbReference type="RefSeq" id="XP_022507151.1">
    <property type="nucleotide sequence ID" value="XM_022660510.1"/>
</dbReference>
<dbReference type="GO" id="GO:0022857">
    <property type="term" value="F:transmembrane transporter activity"/>
    <property type="evidence" value="ECO:0007669"/>
    <property type="project" value="InterPro"/>
</dbReference>
<keyword evidence="4 7" id="KW-1133">Transmembrane helix</keyword>
<dbReference type="PANTHER" id="PTHR23501:SF195">
    <property type="entry name" value="PEP5"/>
    <property type="match status" value="1"/>
</dbReference>
<dbReference type="InterPro" id="IPR010573">
    <property type="entry name" value="MFS_Str1/Tri12-like"/>
</dbReference>
<feature type="transmembrane region" description="Helical" evidence="7">
    <location>
        <begin position="130"/>
        <end position="146"/>
    </location>
</feature>
<comment type="caution">
    <text evidence="9">The sequence shown here is derived from an EMBL/GenBank/DDBJ whole genome shotgun (WGS) entry which is preliminary data.</text>
</comment>
<keyword evidence="5 7" id="KW-0472">Membrane</keyword>
<feature type="transmembrane region" description="Helical" evidence="7">
    <location>
        <begin position="375"/>
        <end position="394"/>
    </location>
</feature>
<evidence type="ECO:0000256" key="4">
    <source>
        <dbReference type="ARBA" id="ARBA00022989"/>
    </source>
</evidence>
<feature type="transmembrane region" description="Helical" evidence="7">
    <location>
        <begin position="266"/>
        <end position="288"/>
    </location>
</feature>
<protein>
    <recommendedName>
        <fullName evidence="8">Major facilitator superfamily (MFS) profile domain-containing protein</fullName>
    </recommendedName>
</protein>
<accession>A0A177EW75</accession>